<gene>
    <name evidence="14" type="ORF">MIN45_P0002</name>
</gene>
<dbReference type="GO" id="GO:0009360">
    <property type="term" value="C:DNA polymerase III complex"/>
    <property type="evidence" value="ECO:0007669"/>
    <property type="project" value="InterPro"/>
</dbReference>
<dbReference type="Pfam" id="PF00712">
    <property type="entry name" value="DNA_pol3_beta"/>
    <property type="match status" value="1"/>
</dbReference>
<keyword evidence="7 10" id="KW-0235">DNA replication</keyword>
<dbReference type="PANTHER" id="PTHR30478:SF0">
    <property type="entry name" value="BETA SLIDING CLAMP"/>
    <property type="match status" value="1"/>
</dbReference>
<dbReference type="GO" id="GO:0003677">
    <property type="term" value="F:DNA binding"/>
    <property type="evidence" value="ECO:0007669"/>
    <property type="project" value="UniProtKB-UniRule"/>
</dbReference>
<dbReference type="GO" id="GO:0008408">
    <property type="term" value="F:3'-5' exonuclease activity"/>
    <property type="evidence" value="ECO:0007669"/>
    <property type="project" value="InterPro"/>
</dbReference>
<feature type="domain" description="DNA polymerase III beta sliding clamp N-terminal" evidence="11">
    <location>
        <begin position="1"/>
        <end position="117"/>
    </location>
</feature>
<dbReference type="InterPro" id="IPR001001">
    <property type="entry name" value="DNA_polIII_beta"/>
</dbReference>
<evidence type="ECO:0000256" key="8">
    <source>
        <dbReference type="ARBA" id="ARBA00022932"/>
    </source>
</evidence>
<organism evidence="14 15">
    <name type="scientific">Methylomarinovum tepidoasis</name>
    <dbReference type="NCBI Taxonomy" id="2840183"/>
    <lineage>
        <taxon>Bacteria</taxon>
        <taxon>Pseudomonadati</taxon>
        <taxon>Pseudomonadota</taxon>
        <taxon>Gammaproteobacteria</taxon>
        <taxon>Methylococcales</taxon>
        <taxon>Methylothermaceae</taxon>
        <taxon>Methylomarinovum</taxon>
    </lineage>
</organism>
<dbReference type="PANTHER" id="PTHR30478">
    <property type="entry name" value="DNA POLYMERASE III SUBUNIT BETA"/>
    <property type="match status" value="1"/>
</dbReference>
<feature type="domain" description="DNA polymerase III beta sliding clamp C-terminal" evidence="13">
    <location>
        <begin position="244"/>
        <end position="364"/>
    </location>
</feature>
<evidence type="ECO:0000256" key="1">
    <source>
        <dbReference type="ARBA" id="ARBA00004496"/>
    </source>
</evidence>
<dbReference type="EMBL" id="AP024718">
    <property type="protein sequence ID" value="BCX87635.1"/>
    <property type="molecule type" value="Genomic_DNA"/>
</dbReference>
<evidence type="ECO:0000256" key="4">
    <source>
        <dbReference type="ARBA" id="ARBA00022490"/>
    </source>
</evidence>
<dbReference type="GO" id="GO:0005737">
    <property type="term" value="C:cytoplasm"/>
    <property type="evidence" value="ECO:0007669"/>
    <property type="project" value="UniProtKB-SubCell"/>
</dbReference>
<keyword evidence="6 10" id="KW-0548">Nucleotidyltransferase</keyword>
<feature type="domain" description="DNA polymerase III beta sliding clamp central" evidence="12">
    <location>
        <begin position="128"/>
        <end position="242"/>
    </location>
</feature>
<dbReference type="PIRSF" id="PIRSF000804">
    <property type="entry name" value="DNA_pol_III_b"/>
    <property type="match status" value="1"/>
</dbReference>
<proteinExistence type="inferred from homology"/>
<dbReference type="GO" id="GO:0003887">
    <property type="term" value="F:DNA-directed DNA polymerase activity"/>
    <property type="evidence" value="ECO:0007669"/>
    <property type="project" value="UniProtKB-UniRule"/>
</dbReference>
<keyword evidence="8 10" id="KW-0239">DNA-directed DNA polymerase</keyword>
<evidence type="ECO:0000256" key="2">
    <source>
        <dbReference type="ARBA" id="ARBA00010752"/>
    </source>
</evidence>
<name>A0AAU9BVM6_9GAMM</name>
<dbReference type="Gene3D" id="3.10.150.10">
    <property type="entry name" value="DNA Polymerase III, subunit A, domain 2"/>
    <property type="match status" value="1"/>
</dbReference>
<dbReference type="InterPro" id="IPR022635">
    <property type="entry name" value="DNA_polIII_beta_C"/>
</dbReference>
<evidence type="ECO:0000256" key="10">
    <source>
        <dbReference type="PIRNR" id="PIRNR000804"/>
    </source>
</evidence>
<evidence type="ECO:0000259" key="12">
    <source>
        <dbReference type="Pfam" id="PF02767"/>
    </source>
</evidence>
<dbReference type="SUPFAM" id="SSF55979">
    <property type="entry name" value="DNA clamp"/>
    <property type="match status" value="3"/>
</dbReference>
<protein>
    <recommendedName>
        <fullName evidence="3 10">Beta sliding clamp</fullName>
    </recommendedName>
</protein>
<evidence type="ECO:0000259" key="11">
    <source>
        <dbReference type="Pfam" id="PF00712"/>
    </source>
</evidence>
<dbReference type="InterPro" id="IPR046938">
    <property type="entry name" value="DNA_clamp_sf"/>
</dbReference>
<evidence type="ECO:0000256" key="6">
    <source>
        <dbReference type="ARBA" id="ARBA00022695"/>
    </source>
</evidence>
<evidence type="ECO:0000256" key="7">
    <source>
        <dbReference type="ARBA" id="ARBA00022705"/>
    </source>
</evidence>
<dbReference type="InterPro" id="IPR022637">
    <property type="entry name" value="DNA_polIII_beta_cen"/>
</dbReference>
<evidence type="ECO:0000256" key="3">
    <source>
        <dbReference type="ARBA" id="ARBA00021035"/>
    </source>
</evidence>
<comment type="subunit">
    <text evidence="10">Forms a ring-shaped head-to-tail homodimer around DNA.</text>
</comment>
<keyword evidence="4 10" id="KW-0963">Cytoplasm</keyword>
<dbReference type="InterPro" id="IPR022634">
    <property type="entry name" value="DNA_polIII_beta_N"/>
</dbReference>
<dbReference type="Proteomes" id="UP001321450">
    <property type="component" value="Chromosome"/>
</dbReference>
<accession>A0AAU9BVM6</accession>
<dbReference type="SMART" id="SM00480">
    <property type="entry name" value="POL3Bc"/>
    <property type="match status" value="1"/>
</dbReference>
<dbReference type="AlphaFoldDB" id="A0AAU9BVM6"/>
<keyword evidence="9" id="KW-0238">DNA-binding</keyword>
<dbReference type="Pfam" id="PF02768">
    <property type="entry name" value="DNA_pol3_beta_3"/>
    <property type="match status" value="1"/>
</dbReference>
<dbReference type="Gene3D" id="3.70.10.10">
    <property type="match status" value="1"/>
</dbReference>
<evidence type="ECO:0000313" key="15">
    <source>
        <dbReference type="Proteomes" id="UP001321450"/>
    </source>
</evidence>
<evidence type="ECO:0000259" key="13">
    <source>
        <dbReference type="Pfam" id="PF02768"/>
    </source>
</evidence>
<reference evidence="15" key="1">
    <citation type="journal article" date="2024" name="Int. J. Syst. Evol. Microbiol.">
        <title>Methylomarinovum tepidoasis sp. nov., a moderately thermophilic methanotroph of the family Methylothermaceae isolated from a deep-sea hydrothermal field.</title>
        <authorList>
            <person name="Hirayama H."/>
            <person name="Takaki Y."/>
            <person name="Abe M."/>
            <person name="Miyazaki M."/>
            <person name="Uematsu K."/>
            <person name="Matsui Y."/>
            <person name="Takai K."/>
        </authorList>
    </citation>
    <scope>NUCLEOTIDE SEQUENCE [LARGE SCALE GENOMIC DNA]</scope>
    <source>
        <strain evidence="15">IN45</strain>
    </source>
</reference>
<sequence>MRFSTVREPLLEALQKVAGVIERRSTLPILANVLLRVEDGRLTLVGTDLEVELITAIAVEGEDGETTVPARKLLDICRLLPTGTPVQCRLRDGRNLEVKAGRSRFALATLGSENFPEFRLQGEETRTEINSETLQRLLAKTTYAMALQDVRYYLNGLLLELDGDSVRAVASDGHRLAFSEARLETPVEGVRQPILPRKGVQELARLLEGDDTIVIRLTPNAIRLELPEAIFSAKLIDGRYPDYRRVFPSEVSRVLTADRQTLKEAISRVSILSNEQYRGIRLDVEPGRLSLSAHNPDQEEAEEELEVHYEGKPFSVGFNAAYLTDAVTHLDADSIRLSFAEPNFSCLAEDPEDPSTRFIIMPMRL</sequence>
<dbReference type="KEGG" id="meiy:MIN45_P0002"/>
<evidence type="ECO:0000256" key="9">
    <source>
        <dbReference type="ARBA" id="ARBA00023125"/>
    </source>
</evidence>
<dbReference type="GO" id="GO:0006271">
    <property type="term" value="P:DNA strand elongation involved in DNA replication"/>
    <property type="evidence" value="ECO:0007669"/>
    <property type="project" value="TreeGrafter"/>
</dbReference>
<dbReference type="RefSeq" id="WP_286292578.1">
    <property type="nucleotide sequence ID" value="NZ_AP024718.1"/>
</dbReference>
<evidence type="ECO:0000256" key="5">
    <source>
        <dbReference type="ARBA" id="ARBA00022679"/>
    </source>
</evidence>
<dbReference type="Pfam" id="PF02767">
    <property type="entry name" value="DNA_pol3_beta_2"/>
    <property type="match status" value="1"/>
</dbReference>
<evidence type="ECO:0000313" key="14">
    <source>
        <dbReference type="EMBL" id="BCX87635.1"/>
    </source>
</evidence>
<keyword evidence="5 10" id="KW-0808">Transferase</keyword>
<dbReference type="NCBIfam" id="TIGR00663">
    <property type="entry name" value="dnan"/>
    <property type="match status" value="1"/>
</dbReference>
<keyword evidence="15" id="KW-1185">Reference proteome</keyword>
<comment type="function">
    <text evidence="10">Confers DNA tethering and processivity to DNA polymerases and other proteins. Acts as a clamp, forming a ring around DNA (a reaction catalyzed by the clamp-loading complex) which diffuses in an ATP-independent manner freely and bidirectionally along dsDNA. Initially characterized for its ability to contact the catalytic subunit of DNA polymerase III (Pol III), a complex, multichain enzyme responsible for most of the replicative synthesis in bacteria; Pol III exhibits 3'-5' exonuclease proofreading activity. The beta chain is required for initiation of replication as well as for processivity of DNA replication.</text>
</comment>
<comment type="subcellular location">
    <subcellularLocation>
        <location evidence="1 10">Cytoplasm</location>
    </subcellularLocation>
</comment>
<dbReference type="CDD" id="cd00140">
    <property type="entry name" value="beta_clamp"/>
    <property type="match status" value="1"/>
</dbReference>
<comment type="similarity">
    <text evidence="2 10">Belongs to the beta sliding clamp family.</text>
</comment>